<dbReference type="AlphaFoldDB" id="A0A397HB42"/>
<dbReference type="Proteomes" id="UP000266861">
    <property type="component" value="Unassembled WGS sequence"/>
</dbReference>
<evidence type="ECO:0000313" key="3">
    <source>
        <dbReference type="Proteomes" id="UP000266861"/>
    </source>
</evidence>
<feature type="compositionally biased region" description="Low complexity" evidence="1">
    <location>
        <begin position="51"/>
        <end position="62"/>
    </location>
</feature>
<feature type="region of interest" description="Disordered" evidence="1">
    <location>
        <begin position="47"/>
        <end position="70"/>
    </location>
</feature>
<keyword evidence="3" id="KW-1185">Reference proteome</keyword>
<organism evidence="2 3">
    <name type="scientific">Diversispora epigaea</name>
    <dbReference type="NCBI Taxonomy" id="1348612"/>
    <lineage>
        <taxon>Eukaryota</taxon>
        <taxon>Fungi</taxon>
        <taxon>Fungi incertae sedis</taxon>
        <taxon>Mucoromycota</taxon>
        <taxon>Glomeromycotina</taxon>
        <taxon>Glomeromycetes</taxon>
        <taxon>Diversisporales</taxon>
        <taxon>Diversisporaceae</taxon>
        <taxon>Diversispora</taxon>
    </lineage>
</organism>
<accession>A0A397HB42</accession>
<protein>
    <submittedName>
        <fullName evidence="2">Uncharacterized protein</fullName>
    </submittedName>
</protein>
<evidence type="ECO:0000256" key="1">
    <source>
        <dbReference type="SAM" id="MobiDB-lite"/>
    </source>
</evidence>
<gene>
    <name evidence="2" type="ORF">Glove_372g11</name>
</gene>
<dbReference type="EMBL" id="PQFF01000335">
    <property type="protein sequence ID" value="RHZ58603.1"/>
    <property type="molecule type" value="Genomic_DNA"/>
</dbReference>
<comment type="caution">
    <text evidence="2">The sequence shown here is derived from an EMBL/GenBank/DDBJ whole genome shotgun (WGS) entry which is preliminary data.</text>
</comment>
<name>A0A397HB42_9GLOM</name>
<evidence type="ECO:0000313" key="2">
    <source>
        <dbReference type="EMBL" id="RHZ58603.1"/>
    </source>
</evidence>
<reference evidence="2 3" key="1">
    <citation type="submission" date="2018-08" db="EMBL/GenBank/DDBJ databases">
        <title>Genome and evolution of the arbuscular mycorrhizal fungus Diversispora epigaea (formerly Glomus versiforme) and its bacterial endosymbionts.</title>
        <authorList>
            <person name="Sun X."/>
            <person name="Fei Z."/>
            <person name="Harrison M."/>
        </authorList>
    </citation>
    <scope>NUCLEOTIDE SEQUENCE [LARGE SCALE GENOMIC DNA]</scope>
    <source>
        <strain evidence="2 3">IT104</strain>
    </source>
</reference>
<proteinExistence type="predicted"/>
<sequence length="100" mass="11416">MSDIINVDYGRRQGITENEFIDPEEITNRNNEVFGYNVDLNLDELCGSGESNNNDNNSNNNNRMLKETTDSYDTQFKGSFSNGSYISYLPSSLYPPHENF</sequence>